<comment type="caution">
    <text evidence="2">The sequence shown here is derived from an EMBL/GenBank/DDBJ whole genome shotgun (WGS) entry which is preliminary data.</text>
</comment>
<evidence type="ECO:0000313" key="3">
    <source>
        <dbReference type="Proteomes" id="UP000217199"/>
    </source>
</evidence>
<feature type="compositionally biased region" description="Polar residues" evidence="1">
    <location>
        <begin position="257"/>
        <end position="290"/>
    </location>
</feature>
<protein>
    <submittedName>
        <fullName evidence="2">Uncharacterized protein</fullName>
    </submittedName>
</protein>
<feature type="region of interest" description="Disordered" evidence="1">
    <location>
        <begin position="228"/>
        <end position="290"/>
    </location>
</feature>
<organism evidence="2 3">
    <name type="scientific">Pyrrhoderma noxium</name>
    <dbReference type="NCBI Taxonomy" id="2282107"/>
    <lineage>
        <taxon>Eukaryota</taxon>
        <taxon>Fungi</taxon>
        <taxon>Dikarya</taxon>
        <taxon>Basidiomycota</taxon>
        <taxon>Agaricomycotina</taxon>
        <taxon>Agaricomycetes</taxon>
        <taxon>Hymenochaetales</taxon>
        <taxon>Hymenochaetaceae</taxon>
        <taxon>Pyrrhoderma</taxon>
    </lineage>
</organism>
<dbReference type="Proteomes" id="UP000217199">
    <property type="component" value="Unassembled WGS sequence"/>
</dbReference>
<dbReference type="EMBL" id="NBII01000001">
    <property type="protein sequence ID" value="PAV23082.1"/>
    <property type="molecule type" value="Genomic_DNA"/>
</dbReference>
<proteinExistence type="predicted"/>
<evidence type="ECO:0000256" key="1">
    <source>
        <dbReference type="SAM" id="MobiDB-lite"/>
    </source>
</evidence>
<dbReference type="InParanoid" id="A0A286UUA1"/>
<dbReference type="AlphaFoldDB" id="A0A286UUA1"/>
<evidence type="ECO:0000313" key="2">
    <source>
        <dbReference type="EMBL" id="PAV23082.1"/>
    </source>
</evidence>
<keyword evidence="3" id="KW-1185">Reference proteome</keyword>
<reference evidence="2 3" key="1">
    <citation type="journal article" date="2017" name="Mol. Ecol.">
        <title>Comparative and population genomic landscape of Phellinus noxius: A hypervariable fungus causing root rot in trees.</title>
        <authorList>
            <person name="Chung C.L."/>
            <person name="Lee T.J."/>
            <person name="Akiba M."/>
            <person name="Lee H.H."/>
            <person name="Kuo T.H."/>
            <person name="Liu D."/>
            <person name="Ke H.M."/>
            <person name="Yokoi T."/>
            <person name="Roa M.B."/>
            <person name="Lu M.J."/>
            <person name="Chang Y.Y."/>
            <person name="Ann P.J."/>
            <person name="Tsai J.N."/>
            <person name="Chen C.Y."/>
            <person name="Tzean S.S."/>
            <person name="Ota Y."/>
            <person name="Hattori T."/>
            <person name="Sahashi N."/>
            <person name="Liou R.F."/>
            <person name="Kikuchi T."/>
            <person name="Tsai I.J."/>
        </authorList>
    </citation>
    <scope>NUCLEOTIDE SEQUENCE [LARGE SCALE GENOMIC DNA]</scope>
    <source>
        <strain evidence="2 3">FFPRI411160</strain>
    </source>
</reference>
<sequence length="290" mass="32238">MHDNNSSIRSNTQTKLGQDSEPYISFLDLTIPDKDSVSEEELSCFRSFWPWCENISSRKDSCCIAGDPAADSNHDGHIYPDAVMKARDSSHTLCEANASTSSVPTLRQSSNPNYVEPQSIPSAQSTVDDTQAHPKEISSLLYVNNTKTAIMRNDFDLEVTWTIIQPVPRFQLPQFNPAKFIKINAKERLNKLRGLIPFLFTRRTSHRADPGQMEDKAQHVSIELVRLDDSSSGTTRHMRPVTVTPSPSLRDGENNRHGLTTPSSDRNPFSTTTPNLPNCSFASGSDGNSK</sequence>
<accession>A0A286UUA1</accession>
<name>A0A286UUA1_9AGAM</name>
<gene>
    <name evidence="2" type="ORF">PNOK_0014900</name>
</gene>